<evidence type="ECO:0000313" key="2">
    <source>
        <dbReference type="EMBL" id="KAK2569574.1"/>
    </source>
</evidence>
<feature type="region of interest" description="Disordered" evidence="1">
    <location>
        <begin position="304"/>
        <end position="353"/>
    </location>
</feature>
<protein>
    <recommendedName>
        <fullName evidence="4">SAM domain-containing protein</fullName>
    </recommendedName>
</protein>
<name>A0AAD9QY52_ACRCE</name>
<proteinExistence type="predicted"/>
<evidence type="ECO:0008006" key="4">
    <source>
        <dbReference type="Google" id="ProtNLM"/>
    </source>
</evidence>
<sequence>MHSNVSNNGLPVENTEYHEVFEVLNNLGMADLKQTFQEHCIQDQTLNFVESEDEFKSLLKEIGIPVGRCIPIIKSWGKRHRGQEQIRMLPKVTTAEKYSQASIETANTYAQTDDFSLNDANDNKFISSATEMNLASQQELINQHTAQLPGEISVNGLPSGPLNSQPPVSYDVQQVGPFFASQMWPNIAHYPDYQGYSAFFQPPVTSVPSSMAVSDGFSSHHNAIYNHDVLDVNQGSKAIISRHESVQNTPQHQRMTSNIPKDIVDEREDLAIEQSLKDCETTELKHSYASALWQVSPAELRQDGQRRYTSNSEKLIIDTQSTKQHKRIQPTPVSHPSPRPTQSPRTVLSEKVESSNFTRCDDISVESGAMRLSSSLQTIGPKTLQGYLDALPETKEYKEAMQSRNPPKGWKPLEGRNVSTLKRASFKPMYRDAEGRMRHGVSVKGSDKSQECFKHTEGKAPASCTFAHSRLGDTLQFICVKCTYERNRTDWCSEKIKHIQYIYNLGSFKNLEGGTWKKSS</sequence>
<dbReference type="Proteomes" id="UP001249851">
    <property type="component" value="Unassembled WGS sequence"/>
</dbReference>
<feature type="compositionally biased region" description="Polar residues" evidence="1">
    <location>
        <begin position="307"/>
        <end position="322"/>
    </location>
</feature>
<reference evidence="2" key="1">
    <citation type="journal article" date="2023" name="G3 (Bethesda)">
        <title>Whole genome assembly and annotation of the endangered Caribbean coral Acropora cervicornis.</title>
        <authorList>
            <person name="Selwyn J.D."/>
            <person name="Vollmer S.V."/>
        </authorList>
    </citation>
    <scope>NUCLEOTIDE SEQUENCE</scope>
    <source>
        <strain evidence="2">K2</strain>
    </source>
</reference>
<dbReference type="AlphaFoldDB" id="A0AAD9QY52"/>
<gene>
    <name evidence="2" type="ORF">P5673_005399</name>
</gene>
<accession>A0AAD9QY52</accession>
<evidence type="ECO:0000313" key="3">
    <source>
        <dbReference type="Proteomes" id="UP001249851"/>
    </source>
</evidence>
<reference evidence="2" key="2">
    <citation type="journal article" date="2023" name="Science">
        <title>Genomic signatures of disease resistance in endangered staghorn corals.</title>
        <authorList>
            <person name="Vollmer S.V."/>
            <person name="Selwyn J.D."/>
            <person name="Despard B.A."/>
            <person name="Roesel C.L."/>
        </authorList>
    </citation>
    <scope>NUCLEOTIDE SEQUENCE</scope>
    <source>
        <strain evidence="2">K2</strain>
    </source>
</reference>
<keyword evidence="3" id="KW-1185">Reference proteome</keyword>
<evidence type="ECO:0000256" key="1">
    <source>
        <dbReference type="SAM" id="MobiDB-lite"/>
    </source>
</evidence>
<organism evidence="2 3">
    <name type="scientific">Acropora cervicornis</name>
    <name type="common">Staghorn coral</name>
    <dbReference type="NCBI Taxonomy" id="6130"/>
    <lineage>
        <taxon>Eukaryota</taxon>
        <taxon>Metazoa</taxon>
        <taxon>Cnidaria</taxon>
        <taxon>Anthozoa</taxon>
        <taxon>Hexacorallia</taxon>
        <taxon>Scleractinia</taxon>
        <taxon>Astrocoeniina</taxon>
        <taxon>Acroporidae</taxon>
        <taxon>Acropora</taxon>
    </lineage>
</organism>
<dbReference type="EMBL" id="JARQWQ010000009">
    <property type="protein sequence ID" value="KAK2569574.1"/>
    <property type="molecule type" value="Genomic_DNA"/>
</dbReference>
<comment type="caution">
    <text evidence="2">The sequence shown here is derived from an EMBL/GenBank/DDBJ whole genome shotgun (WGS) entry which is preliminary data.</text>
</comment>